<evidence type="ECO:0000313" key="5">
    <source>
        <dbReference type="Proteomes" id="UP001165283"/>
    </source>
</evidence>
<proteinExistence type="predicted"/>
<dbReference type="InterPro" id="IPR000157">
    <property type="entry name" value="TIR_dom"/>
</dbReference>
<keyword evidence="2" id="KW-1133">Transmembrane helix</keyword>
<feature type="domain" description="TIR" evidence="3">
    <location>
        <begin position="7"/>
        <end position="145"/>
    </location>
</feature>
<feature type="transmembrane region" description="Helical" evidence="2">
    <location>
        <begin position="227"/>
        <end position="245"/>
    </location>
</feature>
<dbReference type="Gene3D" id="3.40.50.10140">
    <property type="entry name" value="Toll/interleukin-1 receptor homology (TIR) domain"/>
    <property type="match status" value="1"/>
</dbReference>
<keyword evidence="2" id="KW-0472">Membrane</keyword>
<feature type="transmembrane region" description="Helical" evidence="2">
    <location>
        <begin position="200"/>
        <end position="221"/>
    </location>
</feature>
<evidence type="ECO:0000256" key="2">
    <source>
        <dbReference type="SAM" id="Phobius"/>
    </source>
</evidence>
<gene>
    <name evidence="4" type="ORF">KDL28_18925</name>
</gene>
<feature type="region of interest" description="Disordered" evidence="1">
    <location>
        <begin position="161"/>
        <end position="180"/>
    </location>
</feature>
<sequence>MTSSGGIFVSYRRDDTAAAAGRLADLLIGRFGASRVFMDVDTIDYGQDFVQRIDQAIAGCDVLLAPIGTKWLDAVNERGQRRIDDPNDFVATEIGTALRRGIAVIPILVDGARMVDATALPAKLSGLARRNATSLDRDSFAADARRILDAVQRIVDTADLRRSGRPRNRTDPPPSGTPDSVEEIAAVLAARSGRRTRRWWGTYLLAIMLVQVLWSVVVAQSPTAKLGASWGLLAVVLGGLGWCVAELRREIAAQRLLVGQLPTMAKIESIRRAVSPRRVRFVAVICLVVAMVVGLGSATSSSRAADTAVQTTGNVR</sequence>
<dbReference type="InterPro" id="IPR035897">
    <property type="entry name" value="Toll_tir_struct_dom_sf"/>
</dbReference>
<evidence type="ECO:0000313" key="4">
    <source>
        <dbReference type="EMBL" id="MCO1657135.1"/>
    </source>
</evidence>
<comment type="caution">
    <text evidence="4">The sequence shown here is derived from an EMBL/GenBank/DDBJ whole genome shotgun (WGS) entry which is preliminary data.</text>
</comment>
<dbReference type="Proteomes" id="UP001165283">
    <property type="component" value="Unassembled WGS sequence"/>
</dbReference>
<evidence type="ECO:0000259" key="3">
    <source>
        <dbReference type="Pfam" id="PF13676"/>
    </source>
</evidence>
<keyword evidence="2" id="KW-0812">Transmembrane</keyword>
<dbReference type="RefSeq" id="WP_252440547.1">
    <property type="nucleotide sequence ID" value="NZ_JAGSOV010000040.1"/>
</dbReference>
<keyword evidence="5" id="KW-1185">Reference proteome</keyword>
<evidence type="ECO:0000256" key="1">
    <source>
        <dbReference type="SAM" id="MobiDB-lite"/>
    </source>
</evidence>
<protein>
    <submittedName>
        <fullName evidence="4">Toll/interleukin-1 receptor domain-containing protein</fullName>
    </submittedName>
</protein>
<organism evidence="4 5">
    <name type="scientific">Pseudonocardia humida</name>
    <dbReference type="NCBI Taxonomy" id="2800819"/>
    <lineage>
        <taxon>Bacteria</taxon>
        <taxon>Bacillati</taxon>
        <taxon>Actinomycetota</taxon>
        <taxon>Actinomycetes</taxon>
        <taxon>Pseudonocardiales</taxon>
        <taxon>Pseudonocardiaceae</taxon>
        <taxon>Pseudonocardia</taxon>
    </lineage>
</organism>
<keyword evidence="4" id="KW-0675">Receptor</keyword>
<reference evidence="4" key="1">
    <citation type="submission" date="2021-04" db="EMBL/GenBank/DDBJ databases">
        <title>Pseudonocardia sp. nov., isolated from sandy soil of mangrove forest.</title>
        <authorList>
            <person name="Zan Z."/>
            <person name="Huang R."/>
            <person name="Liu W."/>
        </authorList>
    </citation>
    <scope>NUCLEOTIDE SEQUENCE</scope>
    <source>
        <strain evidence="4">S2-4</strain>
    </source>
</reference>
<name>A0ABT1A2B7_9PSEU</name>
<dbReference type="EMBL" id="JAGSOV010000040">
    <property type="protein sequence ID" value="MCO1657135.1"/>
    <property type="molecule type" value="Genomic_DNA"/>
</dbReference>
<dbReference type="SUPFAM" id="SSF52200">
    <property type="entry name" value="Toll/Interleukin receptor TIR domain"/>
    <property type="match status" value="1"/>
</dbReference>
<accession>A0ABT1A2B7</accession>
<dbReference type="Pfam" id="PF13676">
    <property type="entry name" value="TIR_2"/>
    <property type="match status" value="1"/>
</dbReference>
<feature type="transmembrane region" description="Helical" evidence="2">
    <location>
        <begin position="279"/>
        <end position="298"/>
    </location>
</feature>